<dbReference type="EMBL" id="NIQC01000042">
    <property type="protein sequence ID" value="OWZ82773.1"/>
    <property type="molecule type" value="Genomic_DNA"/>
</dbReference>
<dbReference type="Proteomes" id="UP000214588">
    <property type="component" value="Unassembled WGS sequence"/>
</dbReference>
<keyword evidence="7" id="KW-1185">Reference proteome</keyword>
<protein>
    <recommendedName>
        <fullName evidence="1">Acylphosphatase</fullName>
    </recommendedName>
    <alternativeName>
        <fullName evidence="2">Acylphosphate phosphohydrolase</fullName>
    </alternativeName>
</protein>
<sequence length="66" mass="7814">MTLTRKLNLHGYARNLKNGKMRIILAGNIKDIDILKTRLQRNNKFQIESIKESKWEKPVKVGFKIY</sequence>
<evidence type="ECO:0000259" key="5">
    <source>
        <dbReference type="PROSITE" id="PS51160"/>
    </source>
</evidence>
<evidence type="ECO:0000256" key="2">
    <source>
        <dbReference type="ARBA" id="ARBA00032904"/>
    </source>
</evidence>
<dbReference type="SUPFAM" id="SSF54975">
    <property type="entry name" value="Acylphosphatase/BLUF domain-like"/>
    <property type="match status" value="1"/>
</dbReference>
<dbReference type="Gene3D" id="3.30.70.100">
    <property type="match status" value="1"/>
</dbReference>
<evidence type="ECO:0000256" key="3">
    <source>
        <dbReference type="PROSITE-ProRule" id="PRU00520"/>
    </source>
</evidence>
<dbReference type="AlphaFoldDB" id="A0A226BUW1"/>
<dbReference type="OrthoDB" id="9808093at2"/>
<proteinExistence type="inferred from homology"/>
<evidence type="ECO:0000313" key="7">
    <source>
        <dbReference type="Proteomes" id="UP000214588"/>
    </source>
</evidence>
<evidence type="ECO:0000313" key="6">
    <source>
        <dbReference type="EMBL" id="OWZ82773.1"/>
    </source>
</evidence>
<name>A0A226BUW1_9FIRM</name>
<evidence type="ECO:0000256" key="4">
    <source>
        <dbReference type="RuleBase" id="RU004168"/>
    </source>
</evidence>
<comment type="caution">
    <text evidence="3">Lacks conserved residue(s) required for the propagation of feature annotation.</text>
</comment>
<reference evidence="6 7" key="1">
    <citation type="submission" date="2017-06" db="EMBL/GenBank/DDBJ databases">
        <title>Draft Genome Sequence of Natranaerobius trueperi halophilic, alkalithermophilic bacteria from soda lakes.</title>
        <authorList>
            <person name="Zhao B."/>
        </authorList>
    </citation>
    <scope>NUCLEOTIDE SEQUENCE [LARGE SCALE GENOMIC DNA]</scope>
    <source>
        <strain evidence="6 7">DSM 18760</strain>
    </source>
</reference>
<comment type="similarity">
    <text evidence="4">Belongs to the acylphosphatase family.</text>
</comment>
<dbReference type="InterPro" id="IPR036046">
    <property type="entry name" value="Acylphosphatase-like_dom_sf"/>
</dbReference>
<accession>A0A226BUW1</accession>
<feature type="domain" description="Acylphosphatase-like" evidence="5">
    <location>
        <begin position="1"/>
        <end position="66"/>
    </location>
</feature>
<dbReference type="InterPro" id="IPR001792">
    <property type="entry name" value="Acylphosphatase-like_dom"/>
</dbReference>
<comment type="caution">
    <text evidence="6">The sequence shown here is derived from an EMBL/GenBank/DDBJ whole genome shotgun (WGS) entry which is preliminary data.</text>
</comment>
<evidence type="ECO:0000256" key="1">
    <source>
        <dbReference type="ARBA" id="ARBA00015991"/>
    </source>
</evidence>
<dbReference type="PROSITE" id="PS51160">
    <property type="entry name" value="ACYLPHOSPHATASE_3"/>
    <property type="match status" value="1"/>
</dbReference>
<gene>
    <name evidence="6" type="ORF">CDO51_12210</name>
</gene>
<dbReference type="Pfam" id="PF00708">
    <property type="entry name" value="Acylphosphatase"/>
    <property type="match status" value="1"/>
</dbReference>
<dbReference type="RefSeq" id="WP_089024506.1">
    <property type="nucleotide sequence ID" value="NZ_NIQC01000042.1"/>
</dbReference>
<organism evidence="6 7">
    <name type="scientific">Natranaerobius trueperi</name>
    <dbReference type="NCBI Taxonomy" id="759412"/>
    <lineage>
        <taxon>Bacteria</taxon>
        <taxon>Bacillati</taxon>
        <taxon>Bacillota</taxon>
        <taxon>Clostridia</taxon>
        <taxon>Natranaerobiales</taxon>
        <taxon>Natranaerobiaceae</taxon>
        <taxon>Natranaerobius</taxon>
    </lineage>
</organism>